<reference evidence="2 3" key="1">
    <citation type="submission" date="2014-04" db="EMBL/GenBank/DDBJ databases">
        <authorList>
            <consortium name="DOE Joint Genome Institute"/>
            <person name="Kuo A."/>
            <person name="Kohler A."/>
            <person name="Jargeat P."/>
            <person name="Nagy L.G."/>
            <person name="Floudas D."/>
            <person name="Copeland A."/>
            <person name="Barry K.W."/>
            <person name="Cichocki N."/>
            <person name="Veneault-Fourrey C."/>
            <person name="LaButti K."/>
            <person name="Lindquist E.A."/>
            <person name="Lipzen A."/>
            <person name="Lundell T."/>
            <person name="Morin E."/>
            <person name="Murat C."/>
            <person name="Sun H."/>
            <person name="Tunlid A."/>
            <person name="Henrissat B."/>
            <person name="Grigoriev I.V."/>
            <person name="Hibbett D.S."/>
            <person name="Martin F."/>
            <person name="Nordberg H.P."/>
            <person name="Cantor M.N."/>
            <person name="Hua S.X."/>
        </authorList>
    </citation>
    <scope>NUCLEOTIDE SEQUENCE [LARGE SCALE GENOMIC DNA]</scope>
    <source>
        <strain evidence="2 3">Ve08.2h10</strain>
    </source>
</reference>
<protein>
    <recommendedName>
        <fullName evidence="4">Secreted protein</fullName>
    </recommendedName>
</protein>
<dbReference type="Proteomes" id="UP000054538">
    <property type="component" value="Unassembled WGS sequence"/>
</dbReference>
<feature type="chain" id="PRO_5012633240" description="Secreted protein" evidence="1">
    <location>
        <begin position="16"/>
        <end position="88"/>
    </location>
</feature>
<organism evidence="2 3">
    <name type="scientific">Paxillus rubicundulus Ve08.2h10</name>
    <dbReference type="NCBI Taxonomy" id="930991"/>
    <lineage>
        <taxon>Eukaryota</taxon>
        <taxon>Fungi</taxon>
        <taxon>Dikarya</taxon>
        <taxon>Basidiomycota</taxon>
        <taxon>Agaricomycotina</taxon>
        <taxon>Agaricomycetes</taxon>
        <taxon>Agaricomycetidae</taxon>
        <taxon>Boletales</taxon>
        <taxon>Paxilineae</taxon>
        <taxon>Paxillaceae</taxon>
        <taxon>Paxillus</taxon>
    </lineage>
</organism>
<keyword evidence="1" id="KW-0732">Signal</keyword>
<keyword evidence="3" id="KW-1185">Reference proteome</keyword>
<evidence type="ECO:0000313" key="3">
    <source>
        <dbReference type="Proteomes" id="UP000054538"/>
    </source>
</evidence>
<evidence type="ECO:0000313" key="2">
    <source>
        <dbReference type="EMBL" id="KIK92720.1"/>
    </source>
</evidence>
<dbReference type="HOGENOM" id="CLU_2469776_0_0_1"/>
<reference evidence="3" key="2">
    <citation type="submission" date="2015-01" db="EMBL/GenBank/DDBJ databases">
        <title>Evolutionary Origins and Diversification of the Mycorrhizal Mutualists.</title>
        <authorList>
            <consortium name="DOE Joint Genome Institute"/>
            <consortium name="Mycorrhizal Genomics Consortium"/>
            <person name="Kohler A."/>
            <person name="Kuo A."/>
            <person name="Nagy L.G."/>
            <person name="Floudas D."/>
            <person name="Copeland A."/>
            <person name="Barry K.W."/>
            <person name="Cichocki N."/>
            <person name="Veneault-Fourrey C."/>
            <person name="LaButti K."/>
            <person name="Lindquist E.A."/>
            <person name="Lipzen A."/>
            <person name="Lundell T."/>
            <person name="Morin E."/>
            <person name="Murat C."/>
            <person name="Riley R."/>
            <person name="Ohm R."/>
            <person name="Sun H."/>
            <person name="Tunlid A."/>
            <person name="Henrissat B."/>
            <person name="Grigoriev I.V."/>
            <person name="Hibbett D.S."/>
            <person name="Martin F."/>
        </authorList>
    </citation>
    <scope>NUCLEOTIDE SEQUENCE [LARGE SCALE GENOMIC DNA]</scope>
    <source>
        <strain evidence="3">Ve08.2h10</strain>
    </source>
</reference>
<sequence length="88" mass="9965">MLACLALHYLPFIWSGFIISCCRYDRLSTWFFTGRNILIHSFFLAIINVEPETGEGSRSLYTSAQFFLPEGGKSSVNTRVLGLYFSGK</sequence>
<evidence type="ECO:0000256" key="1">
    <source>
        <dbReference type="SAM" id="SignalP"/>
    </source>
</evidence>
<dbReference type="InParanoid" id="A0A0D0E5F6"/>
<proteinExistence type="predicted"/>
<dbReference type="AlphaFoldDB" id="A0A0D0E5F6"/>
<dbReference type="EMBL" id="KN825249">
    <property type="protein sequence ID" value="KIK92720.1"/>
    <property type="molecule type" value="Genomic_DNA"/>
</dbReference>
<accession>A0A0D0E5F6</accession>
<evidence type="ECO:0008006" key="4">
    <source>
        <dbReference type="Google" id="ProtNLM"/>
    </source>
</evidence>
<name>A0A0D0E5F6_9AGAM</name>
<feature type="signal peptide" evidence="1">
    <location>
        <begin position="1"/>
        <end position="15"/>
    </location>
</feature>
<gene>
    <name evidence="2" type="ORF">PAXRUDRAFT_557038</name>
</gene>